<dbReference type="RefSeq" id="WP_089681185.1">
    <property type="nucleotide sequence ID" value="NZ_FNIV01000017.1"/>
</dbReference>
<sequence length="785" mass="88315">MNKIPQPPGWIIERYERIADSHGMEASLRPLFMGVISEMLPPPTRPDLQQAAELYAQDHGMPEPTELITTFDNLTSLSSTPCTTTGTQYPLWYALSQPRFLNRHDEDALTARRLLRDWFTPVIRGAVPGIYVTQVRHVRDILVLVLDHAELHGMSLSNYDDVIRIMGHPVMQTQRQDASRQYQTLYELYEERRRPGVRIGADLSGYQRSCRVSQRPRKLNGYQVSRREQIADAPLAPQCRVTDTPGRDRASAEDQLDSELSGRGYRYARHTAPHRETADTPDLAIPVIERANPSQLTPADDRRAARQAVQMAATQTLATLEDVHRMTPWQVRQVLSLDLPPAEWALTRLLLVTGMPVRRLVTLQRIHQDSAPTDDDPAAPPRWDPTSSTWRYRLRDGPSPAQDGSTAHQWVTLGLPTEVNDALLSVDEETPLAGSVAHLNRRLKRHFRDAPGLTPTAERLAATSPLLMGSLARDNHSLLTLRGEYGLLHSAPAAYRQLDPGSLQQLFDAGMTRCGVLMPSSPPALASSDYVGSSRALAASAWQPWTTRLQDAIEQAREPLETWLRPDPLPIASVVDYVQLAAAYAYLGWLLATGARPASANAQTMITGTRAWIRDKGSRRGIESRVIPVDASVLQQLTSHQTLVEKTILLMERHHTPIDDQRRTDQQWPTWIYLTHHRQPRCRIRAIHHGDFRQVLSRLIHTEPLPEALLPADNATRHSLTTALYRAIPEAELDAHAGHARIGRDRTHPRANVSLYQSQACQRHISAWLRATGYRVLNVETPPWQ</sequence>
<evidence type="ECO:0000313" key="3">
    <source>
        <dbReference type="Proteomes" id="UP000199075"/>
    </source>
</evidence>
<proteinExistence type="predicted"/>
<feature type="region of interest" description="Disordered" evidence="1">
    <location>
        <begin position="368"/>
        <end position="406"/>
    </location>
</feature>
<reference evidence="3" key="1">
    <citation type="submission" date="2016-10" db="EMBL/GenBank/DDBJ databases">
        <authorList>
            <person name="Varghese N."/>
            <person name="Submissions S."/>
        </authorList>
    </citation>
    <scope>NUCLEOTIDE SEQUENCE [LARGE SCALE GENOMIC DNA]</scope>
    <source>
        <strain evidence="3">CGMCC 1.6444</strain>
    </source>
</reference>
<dbReference type="STRING" id="419597.SAMN04487957_1177"/>
<accession>A0A1H0NPU2</accession>
<evidence type="ECO:0000313" key="2">
    <source>
        <dbReference type="EMBL" id="SDO94435.1"/>
    </source>
</evidence>
<gene>
    <name evidence="2" type="ORF">SAMN04487957_1177</name>
</gene>
<dbReference type="EMBL" id="FNIV01000017">
    <property type="protein sequence ID" value="SDO94435.1"/>
    <property type="molecule type" value="Genomic_DNA"/>
</dbReference>
<keyword evidence="3" id="KW-1185">Reference proteome</keyword>
<dbReference type="OrthoDB" id="6173997at2"/>
<organism evidence="2 3">
    <name type="scientific">Halomonas shengliensis</name>
    <dbReference type="NCBI Taxonomy" id="419597"/>
    <lineage>
        <taxon>Bacteria</taxon>
        <taxon>Pseudomonadati</taxon>
        <taxon>Pseudomonadota</taxon>
        <taxon>Gammaproteobacteria</taxon>
        <taxon>Oceanospirillales</taxon>
        <taxon>Halomonadaceae</taxon>
        <taxon>Halomonas</taxon>
    </lineage>
</organism>
<evidence type="ECO:0000256" key="1">
    <source>
        <dbReference type="SAM" id="MobiDB-lite"/>
    </source>
</evidence>
<protein>
    <submittedName>
        <fullName evidence="2">Uncharacterized protein</fullName>
    </submittedName>
</protein>
<dbReference type="Proteomes" id="UP000199075">
    <property type="component" value="Unassembled WGS sequence"/>
</dbReference>
<feature type="region of interest" description="Disordered" evidence="1">
    <location>
        <begin position="233"/>
        <end position="258"/>
    </location>
</feature>
<dbReference type="AlphaFoldDB" id="A0A1H0NPU2"/>
<name>A0A1H0NPU2_9GAMM</name>